<feature type="compositionally biased region" description="Basic and acidic residues" evidence="7">
    <location>
        <begin position="36"/>
        <end position="47"/>
    </location>
</feature>
<gene>
    <name evidence="9" type="ORF">DMN91_012464</name>
</gene>
<dbReference type="PRINTS" id="PR00248">
    <property type="entry name" value="GPCRMGR"/>
</dbReference>
<comment type="subcellular location">
    <subcellularLocation>
        <location evidence="1">Membrane</location>
        <topology evidence="1">Multi-pass membrane protein</topology>
    </subcellularLocation>
</comment>
<evidence type="ECO:0000256" key="4">
    <source>
        <dbReference type="ARBA" id="ARBA00023136"/>
    </source>
</evidence>
<dbReference type="InterPro" id="IPR028082">
    <property type="entry name" value="Peripla_BP_I"/>
</dbReference>
<feature type="region of interest" description="Disordered" evidence="7">
    <location>
        <begin position="419"/>
        <end position="560"/>
    </location>
</feature>
<keyword evidence="5" id="KW-0675">Receptor</keyword>
<feature type="compositionally biased region" description="Basic and acidic residues" evidence="7">
    <location>
        <begin position="480"/>
        <end position="492"/>
    </location>
</feature>
<evidence type="ECO:0000256" key="3">
    <source>
        <dbReference type="ARBA" id="ARBA00022989"/>
    </source>
</evidence>
<feature type="compositionally biased region" description="Low complexity" evidence="7">
    <location>
        <begin position="689"/>
        <end position="709"/>
    </location>
</feature>
<evidence type="ECO:0000313" key="10">
    <source>
        <dbReference type="Proteomes" id="UP000279307"/>
    </source>
</evidence>
<dbReference type="InterPro" id="IPR000337">
    <property type="entry name" value="GPCR_3"/>
</dbReference>
<keyword evidence="3" id="KW-1133">Transmembrane helix</keyword>
<dbReference type="PANTHER" id="PTHR24060">
    <property type="entry name" value="METABOTROPIC GLUTAMATE RECEPTOR"/>
    <property type="match status" value="1"/>
</dbReference>
<evidence type="ECO:0000256" key="5">
    <source>
        <dbReference type="ARBA" id="ARBA00023170"/>
    </source>
</evidence>
<accession>A0A3L8D503</accession>
<evidence type="ECO:0000256" key="8">
    <source>
        <dbReference type="SAM" id="SignalP"/>
    </source>
</evidence>
<keyword evidence="6" id="KW-0325">Glycoprotein</keyword>
<keyword evidence="8" id="KW-0732">Signal</keyword>
<evidence type="ECO:0000256" key="6">
    <source>
        <dbReference type="ARBA" id="ARBA00023180"/>
    </source>
</evidence>
<organism evidence="9 10">
    <name type="scientific">Ooceraea biroi</name>
    <name type="common">Clonal raider ant</name>
    <name type="synonym">Cerapachys biroi</name>
    <dbReference type="NCBI Taxonomy" id="2015173"/>
    <lineage>
        <taxon>Eukaryota</taxon>
        <taxon>Metazoa</taxon>
        <taxon>Ecdysozoa</taxon>
        <taxon>Arthropoda</taxon>
        <taxon>Hexapoda</taxon>
        <taxon>Insecta</taxon>
        <taxon>Pterygota</taxon>
        <taxon>Neoptera</taxon>
        <taxon>Endopterygota</taxon>
        <taxon>Hymenoptera</taxon>
        <taxon>Apocrita</taxon>
        <taxon>Aculeata</taxon>
        <taxon>Formicoidea</taxon>
        <taxon>Formicidae</taxon>
        <taxon>Dorylinae</taxon>
        <taxon>Ooceraea</taxon>
    </lineage>
</organism>
<proteinExistence type="predicted"/>
<feature type="compositionally biased region" description="Polar residues" evidence="7">
    <location>
        <begin position="260"/>
        <end position="288"/>
    </location>
</feature>
<feature type="compositionally biased region" description="Polar residues" evidence="7">
    <location>
        <begin position="668"/>
        <end position="683"/>
    </location>
</feature>
<feature type="compositionally biased region" description="Basic and acidic residues" evidence="7">
    <location>
        <begin position="227"/>
        <end position="250"/>
    </location>
</feature>
<feature type="compositionally biased region" description="Basic residues" evidence="7">
    <location>
        <begin position="462"/>
        <end position="472"/>
    </location>
</feature>
<dbReference type="SUPFAM" id="SSF53822">
    <property type="entry name" value="Periplasmic binding protein-like I"/>
    <property type="match status" value="1"/>
</dbReference>
<comment type="caution">
    <text evidence="9">The sequence shown here is derived from an EMBL/GenBank/DDBJ whole genome shotgun (WGS) entry which is preliminary data.</text>
</comment>
<dbReference type="EMBL" id="QOIP01000013">
    <property type="protein sequence ID" value="RLU15470.1"/>
    <property type="molecule type" value="Genomic_DNA"/>
</dbReference>
<name>A0A3L8D503_OOCBI</name>
<feature type="region of interest" description="Disordered" evidence="7">
    <location>
        <begin position="225"/>
        <end position="288"/>
    </location>
</feature>
<keyword evidence="4" id="KW-0472">Membrane</keyword>
<feature type="signal peptide" evidence="8">
    <location>
        <begin position="1"/>
        <end position="25"/>
    </location>
</feature>
<dbReference type="InterPro" id="IPR050726">
    <property type="entry name" value="mGluR"/>
</dbReference>
<evidence type="ECO:0000256" key="2">
    <source>
        <dbReference type="ARBA" id="ARBA00022692"/>
    </source>
</evidence>
<feature type="compositionally biased region" description="Polar residues" evidence="7">
    <location>
        <begin position="427"/>
        <end position="448"/>
    </location>
</feature>
<dbReference type="Proteomes" id="UP000279307">
    <property type="component" value="Chromosome 13"/>
</dbReference>
<feature type="region of interest" description="Disordered" evidence="7">
    <location>
        <begin position="28"/>
        <end position="47"/>
    </location>
</feature>
<feature type="compositionally biased region" description="Basic and acidic residues" evidence="7">
    <location>
        <begin position="342"/>
        <end position="358"/>
    </location>
</feature>
<feature type="compositionally biased region" description="Basic and acidic residues" evidence="7">
    <location>
        <begin position="730"/>
        <end position="741"/>
    </location>
</feature>
<evidence type="ECO:0000256" key="1">
    <source>
        <dbReference type="ARBA" id="ARBA00004141"/>
    </source>
</evidence>
<protein>
    <recommendedName>
        <fullName evidence="11">Metabotropic glutamate receptor</fullName>
    </recommendedName>
</protein>
<evidence type="ECO:0008006" key="11">
    <source>
        <dbReference type="Google" id="ProtNLM"/>
    </source>
</evidence>
<feature type="compositionally biased region" description="Polar residues" evidence="7">
    <location>
        <begin position="625"/>
        <end position="637"/>
    </location>
</feature>
<feature type="region of interest" description="Disordered" evidence="7">
    <location>
        <begin position="625"/>
        <end position="741"/>
    </location>
</feature>
<reference evidence="9 10" key="1">
    <citation type="journal article" date="2018" name="Genome Res.">
        <title>The genomic architecture and molecular evolution of ant odorant receptors.</title>
        <authorList>
            <person name="McKenzie S.K."/>
            <person name="Kronauer D.J.C."/>
        </authorList>
    </citation>
    <scope>NUCLEOTIDE SEQUENCE [LARGE SCALE GENOMIC DNA]</scope>
    <source>
        <strain evidence="9">Clonal line C1</strain>
    </source>
</reference>
<feature type="region of interest" description="Disordered" evidence="7">
    <location>
        <begin position="325"/>
        <end position="358"/>
    </location>
</feature>
<evidence type="ECO:0000313" key="9">
    <source>
        <dbReference type="EMBL" id="RLU15470.1"/>
    </source>
</evidence>
<dbReference type="Gene3D" id="3.40.50.2300">
    <property type="match status" value="1"/>
</dbReference>
<feature type="compositionally biased region" description="Basic and acidic residues" evidence="7">
    <location>
        <begin position="141"/>
        <end position="175"/>
    </location>
</feature>
<feature type="compositionally biased region" description="Polar residues" evidence="7">
    <location>
        <begin position="710"/>
        <end position="719"/>
    </location>
</feature>
<feature type="chain" id="PRO_5018255528" description="Metabotropic glutamate receptor" evidence="8">
    <location>
        <begin position="26"/>
        <end position="1026"/>
    </location>
</feature>
<dbReference type="OrthoDB" id="425344at2759"/>
<dbReference type="GO" id="GO:0004930">
    <property type="term" value="F:G protein-coupled receptor activity"/>
    <property type="evidence" value="ECO:0007669"/>
    <property type="project" value="InterPro"/>
</dbReference>
<dbReference type="AlphaFoldDB" id="A0A3L8D503"/>
<feature type="compositionally biased region" description="Basic and acidic residues" evidence="7">
    <location>
        <begin position="638"/>
        <end position="654"/>
    </location>
</feature>
<dbReference type="GO" id="GO:0016020">
    <property type="term" value="C:membrane"/>
    <property type="evidence" value="ECO:0007669"/>
    <property type="project" value="UniProtKB-SubCell"/>
</dbReference>
<feature type="region of interest" description="Disordered" evidence="7">
    <location>
        <begin position="141"/>
        <end position="191"/>
    </location>
</feature>
<keyword evidence="2" id="KW-0812">Transmembrane</keyword>
<sequence>MWRNFGWTAILATWTILLILNSGLAGERASNNPRVNNEHTSREADRGAKFHAPDRWITDDFTLRYARGNRKSSDRAPMRNAKAVSLEFKNTENRDSRVGGHEKSVATSGAMTYSDDRNAVRLSAERITTENARLSKMIHAEQSRGAEDYRELVSRSHQEDAKKRRDIRNTLDERSRNKRKQHRDGRIFGRENGTIAFAKRSHVGRDSSTRKFENSGVRKFATTVATKSERAENERRVRNGSRDNARRSPELMENGANKLIQVQGNDHGSRTSSTSLPNCSTSKETRSNGAVTVADAVANGRVAVNTPRERFVAVGRTALIRTSGISGENGGNADDGENTLRLPKDERSEFHKAKEFPADETYKRDDAACSKAGFKANAMTRVDEGGNEDVEDPFAFRAVKPLDDHLAGNGVSFTQRPLAREKRSALRRTTSDTTGPQHRYRSFTSNIGTEIGGGAGVTPGRVRGRKGRRREKKSIVGARDATRDPLGGERDPWSISSFAESIDESKPSQPTSARIPVTPAENPTHVQHVRSRADREHPRTTNPGAGIRGAPRIGLRNVSSSATAKLEGQLPFESERARHSRKSAAIDLRTWLWCTAELADGRSRDLGEHRRGTFARGESATSIADGSNLRNVGATTDRSGDHRAATRDSKIRESRCRRRKRREVRDISGSSMSIALNSETQGTPDKGMTISAASTIASQSVSSTRTSSTDEISVSTGGSLATVETLPSSRYRDSREESTDHEQYANALDSATPQVPLTDTPKMSTASMMEAPAFLIKTLDRSTTITDSFDIGRGIPSTSTDADILDITSETMLHVSPIESIGSPGGREMYPTSLDQWPVKHSAVVEGDLVLGGLMMVHEREDTVTCGPVMPQGGIQALEAMLYTLDILNDREIVPGVKIGAHILDDCDKDTYGLEMAGLSAFPRGSGSTVETDRSLGYISRPPGEPMDSIGDTWSMVSLVMSSISASVEVEGIPRPISKLSVIVVDRSSVLMRNAGASIMLAVDIFGVSVNGTCGVAESRAFAYCS</sequence>
<evidence type="ECO:0000256" key="7">
    <source>
        <dbReference type="SAM" id="MobiDB-lite"/>
    </source>
</evidence>